<dbReference type="Gene3D" id="3.40.50.300">
    <property type="entry name" value="P-loop containing nucleotide triphosphate hydrolases"/>
    <property type="match status" value="1"/>
</dbReference>
<dbReference type="PROSITE" id="PS00903">
    <property type="entry name" value="CYT_DCMP_DEAMINASES_1"/>
    <property type="match status" value="1"/>
</dbReference>
<dbReference type="Pfam" id="PF00383">
    <property type="entry name" value="dCMP_cyt_deam_1"/>
    <property type="match status" value="1"/>
</dbReference>
<evidence type="ECO:0000256" key="4">
    <source>
        <dbReference type="ARBA" id="ARBA00022833"/>
    </source>
</evidence>
<keyword evidence="4" id="KW-0862">Zinc</keyword>
<dbReference type="STRING" id="1477437.SAMN05444682_1173"/>
<name>A0A1I3VH12_9SPHI</name>
<dbReference type="PANTHER" id="PTHR11086">
    <property type="entry name" value="DEOXYCYTIDYLATE DEAMINASE-RELATED"/>
    <property type="match status" value="1"/>
</dbReference>
<keyword evidence="3" id="KW-0378">Hydrolase</keyword>
<dbReference type="Proteomes" id="UP000198670">
    <property type="component" value="Unassembled WGS sequence"/>
</dbReference>
<gene>
    <name evidence="6" type="ORF">SAMN05444682_1173</name>
</gene>
<accession>A0A1I3VH12</accession>
<sequence>MSQVKLKKVSDVDIFENQKKSTLEKVKATLTSELVIGVCSPIGSLREPVINEIKKQLTEVYHYEVEIIKLSDYIKAKVDFDILDIEKAGKTPSFIKLMELIKGGDHLRETNGYSCLADFAITKILEDRIEGLYEISEIPLEKVINDLKPRRKCYIIDSLKHKEELALFRSVYSSIFYLISIFSTENERKDALFKKDLSQTEIDEIMKEDDYGNSDHGQNVRDTFVEADFFIRMSENGKTDLDEKISRYLKIIFESEIVTPNVREIAMYEAKSAAGNSSCLSRQVGAAITDRQGEIISRGWNDVPKFGGNLYKDGQEVDNRCFHLGYCSNDITKDDVSGDIVESIFKSKDLEKVIPGFNMIKGHKEKDKATDILRDIIRRSSKVKDLIEFSRSVHAEMHAIIVGSQLGGSKMIGGKLFCTTYPCHNCARHIIVAGIEEIYYIEPYKKSLCTILHKDAITENENDTSKVKILMYDGVAPRRFLEFFTQSGKRKGLDGRVILEEKSLKFPKSPLTLQAIPTLEMQSVHSLSDKGLL</sequence>
<evidence type="ECO:0000256" key="2">
    <source>
        <dbReference type="ARBA" id="ARBA00022723"/>
    </source>
</evidence>
<feature type="domain" description="CMP/dCMP-type deaminase" evidence="5">
    <location>
        <begin position="261"/>
        <end position="451"/>
    </location>
</feature>
<evidence type="ECO:0000256" key="1">
    <source>
        <dbReference type="ARBA" id="ARBA00006576"/>
    </source>
</evidence>
<evidence type="ECO:0000313" key="6">
    <source>
        <dbReference type="EMBL" id="SFJ94472.1"/>
    </source>
</evidence>
<dbReference type="AlphaFoldDB" id="A0A1I3VH12"/>
<protein>
    <submittedName>
        <fullName evidence="6">Cytidine and deoxycytidylate deaminase zinc-binding region</fullName>
    </submittedName>
</protein>
<dbReference type="Gene3D" id="3.40.140.10">
    <property type="entry name" value="Cytidine Deaminase, domain 2"/>
    <property type="match status" value="1"/>
</dbReference>
<dbReference type="EMBL" id="FOQO01000017">
    <property type="protein sequence ID" value="SFJ94472.1"/>
    <property type="molecule type" value="Genomic_DNA"/>
</dbReference>
<dbReference type="InterPro" id="IPR027417">
    <property type="entry name" value="P-loop_NTPase"/>
</dbReference>
<dbReference type="GO" id="GO:0008270">
    <property type="term" value="F:zinc ion binding"/>
    <property type="evidence" value="ECO:0007669"/>
    <property type="project" value="InterPro"/>
</dbReference>
<reference evidence="6 7" key="1">
    <citation type="submission" date="2016-10" db="EMBL/GenBank/DDBJ databases">
        <authorList>
            <person name="de Groot N.N."/>
        </authorList>
    </citation>
    <scope>NUCLEOTIDE SEQUENCE [LARGE SCALE GENOMIC DNA]</scope>
    <source>
        <strain evidence="6 7">RK1</strain>
    </source>
</reference>
<dbReference type="OrthoDB" id="9788517at2"/>
<keyword evidence="2" id="KW-0479">Metal-binding</keyword>
<dbReference type="RefSeq" id="WP_090632423.1">
    <property type="nucleotide sequence ID" value="NZ_FOQO01000017.1"/>
</dbReference>
<dbReference type="NCBIfam" id="NF041025">
    <property type="entry name" value="antiphage_deaminase"/>
    <property type="match status" value="1"/>
</dbReference>
<dbReference type="PROSITE" id="PS51747">
    <property type="entry name" value="CYT_DCMP_DEAMINASES_2"/>
    <property type="match status" value="1"/>
</dbReference>
<dbReference type="SUPFAM" id="SSF53927">
    <property type="entry name" value="Cytidine deaminase-like"/>
    <property type="match status" value="1"/>
</dbReference>
<comment type="similarity">
    <text evidence="1">Belongs to the cytidine and deoxycytidylate deaminase family.</text>
</comment>
<evidence type="ECO:0000259" key="5">
    <source>
        <dbReference type="PROSITE" id="PS51747"/>
    </source>
</evidence>
<dbReference type="InterPro" id="IPR015517">
    <property type="entry name" value="dCMP_deaminase-rel"/>
</dbReference>
<evidence type="ECO:0000313" key="7">
    <source>
        <dbReference type="Proteomes" id="UP000198670"/>
    </source>
</evidence>
<dbReference type="InterPro" id="IPR016192">
    <property type="entry name" value="APOBEC/CMP_deaminase_Zn-bd"/>
</dbReference>
<dbReference type="InterPro" id="IPR002125">
    <property type="entry name" value="CMP_dCMP_dom"/>
</dbReference>
<dbReference type="GO" id="GO:0005737">
    <property type="term" value="C:cytoplasm"/>
    <property type="evidence" value="ECO:0007669"/>
    <property type="project" value="TreeGrafter"/>
</dbReference>
<dbReference type="InterPro" id="IPR016193">
    <property type="entry name" value="Cytidine_deaminase-like"/>
</dbReference>
<organism evidence="6 7">
    <name type="scientific">Parapedobacter indicus</name>
    <dbReference type="NCBI Taxonomy" id="1477437"/>
    <lineage>
        <taxon>Bacteria</taxon>
        <taxon>Pseudomonadati</taxon>
        <taxon>Bacteroidota</taxon>
        <taxon>Sphingobacteriia</taxon>
        <taxon>Sphingobacteriales</taxon>
        <taxon>Sphingobacteriaceae</taxon>
        <taxon>Parapedobacter</taxon>
    </lineage>
</organism>
<dbReference type="PANTHER" id="PTHR11086:SF18">
    <property type="entry name" value="DEOXYCYTIDYLATE DEAMINASE"/>
    <property type="match status" value="1"/>
</dbReference>
<dbReference type="GO" id="GO:0004132">
    <property type="term" value="F:dCMP deaminase activity"/>
    <property type="evidence" value="ECO:0007669"/>
    <property type="project" value="TreeGrafter"/>
</dbReference>
<proteinExistence type="inferred from homology"/>
<keyword evidence="7" id="KW-1185">Reference proteome</keyword>
<evidence type="ECO:0000256" key="3">
    <source>
        <dbReference type="ARBA" id="ARBA00022801"/>
    </source>
</evidence>